<protein>
    <submittedName>
        <fullName evidence="4">2-deoxyglucose-6-phosphate hydrolase yniC</fullName>
    </submittedName>
</protein>
<dbReference type="PANTHER" id="PTHR18901">
    <property type="entry name" value="2-DEOXYGLUCOSE-6-PHOSPHATE PHOSPHATASE 2"/>
    <property type="match status" value="1"/>
</dbReference>
<proteinExistence type="inferred from homology"/>
<dbReference type="NCBIfam" id="TIGR01509">
    <property type="entry name" value="HAD-SF-IA-v3"/>
    <property type="match status" value="1"/>
</dbReference>
<dbReference type="Pfam" id="PF13419">
    <property type="entry name" value="HAD_2"/>
    <property type="match status" value="1"/>
</dbReference>
<dbReference type="SUPFAM" id="SSF56784">
    <property type="entry name" value="HAD-like"/>
    <property type="match status" value="1"/>
</dbReference>
<evidence type="ECO:0000256" key="2">
    <source>
        <dbReference type="ARBA" id="ARBA00022723"/>
    </source>
</evidence>
<evidence type="ECO:0000256" key="1">
    <source>
        <dbReference type="ARBA" id="ARBA00006171"/>
    </source>
</evidence>
<dbReference type="Proteomes" id="UP000031671">
    <property type="component" value="Unassembled WGS sequence"/>
</dbReference>
<dbReference type="InterPro" id="IPR023198">
    <property type="entry name" value="PGP-like_dom2"/>
</dbReference>
<keyword evidence="5" id="KW-1185">Reference proteome</keyword>
<dbReference type="InterPro" id="IPR023214">
    <property type="entry name" value="HAD_sf"/>
</dbReference>
<dbReference type="GO" id="GO:0000287">
    <property type="term" value="F:magnesium ion binding"/>
    <property type="evidence" value="ECO:0007669"/>
    <property type="project" value="UniProtKB-ARBA"/>
</dbReference>
<dbReference type="EMBL" id="BBRZ01000037">
    <property type="protein sequence ID" value="GAM56823.1"/>
    <property type="molecule type" value="Genomic_DNA"/>
</dbReference>
<reference evidence="4 5" key="2">
    <citation type="submission" date="2015-01" db="EMBL/GenBank/DDBJ databases">
        <authorList>
            <consortium name="NBRP consortium"/>
            <person name="Sawabe T."/>
            <person name="Meirelles P."/>
            <person name="Feng G."/>
            <person name="Sayaka M."/>
            <person name="Hattori M."/>
            <person name="Ohkuma M."/>
        </authorList>
    </citation>
    <scope>NUCLEOTIDE SEQUENCE [LARGE SCALE GENOMIC DNA]</scope>
    <source>
        <strain evidence="5">JCM 19231</strain>
    </source>
</reference>
<evidence type="ECO:0000256" key="3">
    <source>
        <dbReference type="ARBA" id="ARBA00022801"/>
    </source>
</evidence>
<dbReference type="FunFam" id="3.40.50.1000:FF:000036">
    <property type="entry name" value="HAD family hydrolase"/>
    <property type="match status" value="1"/>
</dbReference>
<gene>
    <name evidence="4" type="ORF">JCM19231_1110</name>
</gene>
<dbReference type="PANTHER" id="PTHR18901:SF38">
    <property type="entry name" value="PSEUDOURIDINE-5'-PHOSPHATASE"/>
    <property type="match status" value="1"/>
</dbReference>
<dbReference type="Gene3D" id="3.40.50.1000">
    <property type="entry name" value="HAD superfamily/HAD-like"/>
    <property type="match status" value="1"/>
</dbReference>
<dbReference type="PRINTS" id="PR00413">
    <property type="entry name" value="HADHALOGNASE"/>
</dbReference>
<dbReference type="SFLD" id="SFLDG01135">
    <property type="entry name" value="C1.5.6:_HAD__Beta-PGM__Phospha"/>
    <property type="match status" value="1"/>
</dbReference>
<sequence length="217" mass="24023">MLKAVIFDMDGLMIDSEPFWRQAQLEIFPKYGVSLTEQDTIGTTGVRIDNIVEIYYAKQPWTGISQLDVCEEISDRVIELIKAHKPAMAGLKSLIRELKTLDVKLAVASSSPMKLIVATLDALDLTNHFDAVQSAEALEYGKPHPEVYINTANALHVSPTECLALEDSLTGLMAAKAARMKTIVVPENAFIDRPQWSIADHKLASLEEVTLDMVKNL</sequence>
<keyword evidence="3 4" id="KW-0378">Hydrolase</keyword>
<evidence type="ECO:0000313" key="5">
    <source>
        <dbReference type="Proteomes" id="UP000031671"/>
    </source>
</evidence>
<comment type="similarity">
    <text evidence="1">Belongs to the HAD-like hydrolase superfamily. CbbY/CbbZ/Gph/YieH family.</text>
</comment>
<accession>A0A0B8P0G7</accession>
<dbReference type="InterPro" id="IPR036412">
    <property type="entry name" value="HAD-like_sf"/>
</dbReference>
<dbReference type="NCBIfam" id="NF008087">
    <property type="entry name" value="PRK10826.1"/>
    <property type="match status" value="1"/>
</dbReference>
<dbReference type="AlphaFoldDB" id="A0A0B8P0G7"/>
<dbReference type="Gene3D" id="1.10.150.240">
    <property type="entry name" value="Putative phosphatase, domain 2"/>
    <property type="match status" value="1"/>
</dbReference>
<keyword evidence="2" id="KW-0479">Metal-binding</keyword>
<dbReference type="InterPro" id="IPR006439">
    <property type="entry name" value="HAD-SF_hydro_IA"/>
</dbReference>
<organism evidence="4 5">
    <name type="scientific">Vibrio ishigakensis</name>
    <dbReference type="NCBI Taxonomy" id="1481914"/>
    <lineage>
        <taxon>Bacteria</taxon>
        <taxon>Pseudomonadati</taxon>
        <taxon>Pseudomonadota</taxon>
        <taxon>Gammaproteobacteria</taxon>
        <taxon>Vibrionales</taxon>
        <taxon>Vibrionaceae</taxon>
        <taxon>Vibrio</taxon>
    </lineage>
</organism>
<name>A0A0B8P0G7_9VIBR</name>
<dbReference type="SFLD" id="SFLDS00003">
    <property type="entry name" value="Haloacid_Dehalogenase"/>
    <property type="match status" value="1"/>
</dbReference>
<dbReference type="GO" id="GO:0016787">
    <property type="term" value="F:hydrolase activity"/>
    <property type="evidence" value="ECO:0007669"/>
    <property type="project" value="UniProtKB-KW"/>
</dbReference>
<evidence type="ECO:0000313" key="4">
    <source>
        <dbReference type="EMBL" id="GAM56823.1"/>
    </source>
</evidence>
<dbReference type="InterPro" id="IPR041492">
    <property type="entry name" value="HAD_2"/>
</dbReference>
<comment type="caution">
    <text evidence="4">The sequence shown here is derived from an EMBL/GenBank/DDBJ whole genome shotgun (WGS) entry which is preliminary data.</text>
</comment>
<dbReference type="RefSeq" id="WP_261835556.1">
    <property type="nucleotide sequence ID" value="NZ_AP024881.1"/>
</dbReference>
<reference evidence="4 5" key="1">
    <citation type="submission" date="2015-01" db="EMBL/GenBank/DDBJ databases">
        <title>Vibrio sp. C1 JCM 19231 whole genome shotgun sequence.</title>
        <authorList>
            <person name="Sawabe T."/>
            <person name="Meirelles P."/>
            <person name="Feng G."/>
            <person name="Sayaka M."/>
            <person name="Hattori M."/>
            <person name="Ohkuma M."/>
        </authorList>
    </citation>
    <scope>NUCLEOTIDE SEQUENCE [LARGE SCALE GENOMIC DNA]</scope>
    <source>
        <strain evidence="5">JCM 19231</strain>
    </source>
</reference>
<dbReference type="SFLD" id="SFLDG01129">
    <property type="entry name" value="C1.5:_HAD__Beta-PGM__Phosphata"/>
    <property type="match status" value="1"/>
</dbReference>